<dbReference type="AlphaFoldDB" id="A0A443ZEJ9"/>
<feature type="transmembrane region" description="Helical" evidence="1">
    <location>
        <begin position="299"/>
        <end position="318"/>
    </location>
</feature>
<comment type="caution">
    <text evidence="2">The sequence shown here is derived from an EMBL/GenBank/DDBJ whole genome shotgun (WGS) entry which is preliminary data.</text>
</comment>
<feature type="transmembrane region" description="Helical" evidence="1">
    <location>
        <begin position="109"/>
        <end position="126"/>
    </location>
</feature>
<feature type="transmembrane region" description="Helical" evidence="1">
    <location>
        <begin position="85"/>
        <end position="103"/>
    </location>
</feature>
<evidence type="ECO:0000313" key="2">
    <source>
        <dbReference type="EMBL" id="RWU17053.1"/>
    </source>
</evidence>
<keyword evidence="1" id="KW-0812">Transmembrane</keyword>
<reference evidence="2 3" key="1">
    <citation type="submission" date="2018-06" db="EMBL/GenBank/DDBJ databases">
        <title>Bacteria isolated from soil of Wuhan.</title>
        <authorList>
            <person name="Wei X."/>
            <person name="Chunhua H."/>
        </authorList>
    </citation>
    <scope>NUCLEOTIDE SEQUENCE [LARGE SCALE GENOMIC DNA]</scope>
    <source>
        <strain evidence="3">xwS2</strain>
    </source>
</reference>
<proteinExistence type="predicted"/>
<name>A0A443ZEJ9_9PSED</name>
<dbReference type="OrthoDB" id="9770040at2"/>
<feature type="transmembrane region" description="Helical" evidence="1">
    <location>
        <begin position="354"/>
        <end position="372"/>
    </location>
</feature>
<organism evidence="2 3">
    <name type="scientific">Pseudomonas alkylphenolica</name>
    <dbReference type="NCBI Taxonomy" id="237609"/>
    <lineage>
        <taxon>Bacteria</taxon>
        <taxon>Pseudomonadati</taxon>
        <taxon>Pseudomonadota</taxon>
        <taxon>Gammaproteobacteria</taxon>
        <taxon>Pseudomonadales</taxon>
        <taxon>Pseudomonadaceae</taxon>
        <taxon>Pseudomonas</taxon>
    </lineage>
</organism>
<dbReference type="Pfam" id="PF05940">
    <property type="entry name" value="NnrS"/>
    <property type="match status" value="1"/>
</dbReference>
<dbReference type="InterPro" id="IPR010266">
    <property type="entry name" value="NnrS"/>
</dbReference>
<keyword evidence="1" id="KW-1133">Transmembrane helix</keyword>
<feature type="transmembrane region" description="Helical" evidence="1">
    <location>
        <begin position="330"/>
        <end position="348"/>
    </location>
</feature>
<feature type="transmembrane region" description="Helical" evidence="1">
    <location>
        <begin position="171"/>
        <end position="192"/>
    </location>
</feature>
<feature type="transmembrane region" description="Helical" evidence="1">
    <location>
        <begin position="56"/>
        <end position="73"/>
    </location>
</feature>
<protein>
    <submittedName>
        <fullName evidence="2">Short-chain dehydrogenase</fullName>
    </submittedName>
</protein>
<evidence type="ECO:0000313" key="3">
    <source>
        <dbReference type="Proteomes" id="UP000288983"/>
    </source>
</evidence>
<dbReference type="RefSeq" id="WP_128326476.1">
    <property type="nucleotide sequence ID" value="NZ_QJRG01000050.1"/>
</dbReference>
<sequence length="388" mass="42227">MSRLEQLPVWRLGFRPFFLAGAAFALLAILLWALWLQGAVHLQPTGGMLAWHRHEMLYGFGAAIIAGFLLTAVQNWSGMPGIKGWPLLALVVIWLLGRLAWFSALPLPALAPLQAAFMPLVAITLAKPIIARRLKNNYPIIVMTLLLGACQWLTLAGLLQGDELLQRRGTLAGLWLMGAFLTVIGGRVIPFFTQRGLGLAAQPPARPWLERLTLLSSLAVALLTAIGLSDSPSRVMAAVFVLLTTLHGVRLWRWFTPRIASVPLLWSLHLAYLWLLLASLGMAAWHLGVPLNPSLASHALSVGAMSAMIVAMMARVSLGHTGRPLQVPASIVAAFVLVQLAAVLRIGLVPFSHWGLSLSALCWVLAFAVFLWHYAPILWRARVDGQPG</sequence>
<accession>A0A443ZEJ9</accession>
<gene>
    <name evidence="2" type="ORF">DM813_27200</name>
</gene>
<feature type="transmembrane region" description="Helical" evidence="1">
    <location>
        <begin position="12"/>
        <end position="36"/>
    </location>
</feature>
<evidence type="ECO:0000256" key="1">
    <source>
        <dbReference type="SAM" id="Phobius"/>
    </source>
</evidence>
<feature type="transmembrane region" description="Helical" evidence="1">
    <location>
        <begin position="235"/>
        <end position="252"/>
    </location>
</feature>
<feature type="transmembrane region" description="Helical" evidence="1">
    <location>
        <begin position="138"/>
        <end position="159"/>
    </location>
</feature>
<feature type="transmembrane region" description="Helical" evidence="1">
    <location>
        <begin position="264"/>
        <end position="287"/>
    </location>
</feature>
<keyword evidence="1" id="KW-0472">Membrane</keyword>
<dbReference type="Proteomes" id="UP000288983">
    <property type="component" value="Unassembled WGS sequence"/>
</dbReference>
<feature type="transmembrane region" description="Helical" evidence="1">
    <location>
        <begin position="212"/>
        <end position="229"/>
    </location>
</feature>
<dbReference type="EMBL" id="QJRG01000050">
    <property type="protein sequence ID" value="RWU17053.1"/>
    <property type="molecule type" value="Genomic_DNA"/>
</dbReference>